<gene>
    <name evidence="2" type="ORF">B7P43_G11582</name>
</gene>
<dbReference type="Pfam" id="PF03184">
    <property type="entry name" value="DDE_1"/>
    <property type="match status" value="1"/>
</dbReference>
<evidence type="ECO:0000313" key="2">
    <source>
        <dbReference type="EMBL" id="PNF32737.1"/>
    </source>
</evidence>
<evidence type="ECO:0000259" key="1">
    <source>
        <dbReference type="Pfam" id="PF03184"/>
    </source>
</evidence>
<feature type="domain" description="DDE-1" evidence="1">
    <location>
        <begin position="95"/>
        <end position="193"/>
    </location>
</feature>
<evidence type="ECO:0000313" key="3">
    <source>
        <dbReference type="Proteomes" id="UP000235965"/>
    </source>
</evidence>
<protein>
    <recommendedName>
        <fullName evidence="1">DDE-1 domain-containing protein</fullName>
    </recommendedName>
</protein>
<keyword evidence="3" id="KW-1185">Reference proteome</keyword>
<dbReference type="GO" id="GO:0005634">
    <property type="term" value="C:nucleus"/>
    <property type="evidence" value="ECO:0007669"/>
    <property type="project" value="TreeGrafter"/>
</dbReference>
<dbReference type="AlphaFoldDB" id="A0A2J7QVW9"/>
<dbReference type="PANTHER" id="PTHR19303:SF16">
    <property type="entry name" value="JERKY PROTEIN HOMOLOG-LIKE"/>
    <property type="match status" value="1"/>
</dbReference>
<sequence length="197" mass="22706">MIMKKVDFRESDGWLDKFKNQLGISFLTIIREKLSCYVKVVDHFVRKFQEKIEELGLLPEQMYNTDKSSLFWGLLPTKTFVHQAEENAAGCKMSKDQIVFMPCSNASGTHKLGMLVIGEAAKPRAFKNQSLPVLYKSQSRGWVRQEVFTEWFHESFEPLIKTFLKKQNVPIKALLILENAPGHPNEEQVKSRDGLNE</sequence>
<dbReference type="EMBL" id="NEVH01009770">
    <property type="protein sequence ID" value="PNF32737.1"/>
    <property type="molecule type" value="Genomic_DNA"/>
</dbReference>
<name>A0A2J7QVW9_9NEOP</name>
<dbReference type="OrthoDB" id="125347at2759"/>
<dbReference type="PANTHER" id="PTHR19303">
    <property type="entry name" value="TRANSPOSON"/>
    <property type="match status" value="1"/>
</dbReference>
<dbReference type="InterPro" id="IPR004875">
    <property type="entry name" value="DDE_SF_endonuclease_dom"/>
</dbReference>
<organism evidence="2 3">
    <name type="scientific">Cryptotermes secundus</name>
    <dbReference type="NCBI Taxonomy" id="105785"/>
    <lineage>
        <taxon>Eukaryota</taxon>
        <taxon>Metazoa</taxon>
        <taxon>Ecdysozoa</taxon>
        <taxon>Arthropoda</taxon>
        <taxon>Hexapoda</taxon>
        <taxon>Insecta</taxon>
        <taxon>Pterygota</taxon>
        <taxon>Neoptera</taxon>
        <taxon>Polyneoptera</taxon>
        <taxon>Dictyoptera</taxon>
        <taxon>Blattodea</taxon>
        <taxon>Blattoidea</taxon>
        <taxon>Termitoidae</taxon>
        <taxon>Kalotermitidae</taxon>
        <taxon>Cryptotermitinae</taxon>
        <taxon>Cryptotermes</taxon>
    </lineage>
</organism>
<accession>A0A2J7QVW9</accession>
<comment type="caution">
    <text evidence="2">The sequence shown here is derived from an EMBL/GenBank/DDBJ whole genome shotgun (WGS) entry which is preliminary data.</text>
</comment>
<reference evidence="2 3" key="1">
    <citation type="submission" date="2017-12" db="EMBL/GenBank/DDBJ databases">
        <title>Hemimetabolous genomes reveal molecular basis of termite eusociality.</title>
        <authorList>
            <person name="Harrison M.C."/>
            <person name="Jongepier E."/>
            <person name="Robertson H.M."/>
            <person name="Arning N."/>
            <person name="Bitard-Feildel T."/>
            <person name="Chao H."/>
            <person name="Childers C.P."/>
            <person name="Dinh H."/>
            <person name="Doddapaneni H."/>
            <person name="Dugan S."/>
            <person name="Gowin J."/>
            <person name="Greiner C."/>
            <person name="Han Y."/>
            <person name="Hu H."/>
            <person name="Hughes D.S.T."/>
            <person name="Huylmans A.-K."/>
            <person name="Kemena C."/>
            <person name="Kremer L.P.M."/>
            <person name="Lee S.L."/>
            <person name="Lopez-Ezquerra A."/>
            <person name="Mallet L."/>
            <person name="Monroy-Kuhn J.M."/>
            <person name="Moser A."/>
            <person name="Murali S.C."/>
            <person name="Muzny D.M."/>
            <person name="Otani S."/>
            <person name="Piulachs M.-D."/>
            <person name="Poelchau M."/>
            <person name="Qu J."/>
            <person name="Schaub F."/>
            <person name="Wada-Katsumata A."/>
            <person name="Worley K.C."/>
            <person name="Xie Q."/>
            <person name="Ylla G."/>
            <person name="Poulsen M."/>
            <person name="Gibbs R.A."/>
            <person name="Schal C."/>
            <person name="Richards S."/>
            <person name="Belles X."/>
            <person name="Korb J."/>
            <person name="Bornberg-Bauer E."/>
        </authorList>
    </citation>
    <scope>NUCLEOTIDE SEQUENCE [LARGE SCALE GENOMIC DNA]</scope>
    <source>
        <tissue evidence="2">Whole body</tissue>
    </source>
</reference>
<dbReference type="GO" id="GO:0003677">
    <property type="term" value="F:DNA binding"/>
    <property type="evidence" value="ECO:0007669"/>
    <property type="project" value="TreeGrafter"/>
</dbReference>
<dbReference type="Proteomes" id="UP000235965">
    <property type="component" value="Unassembled WGS sequence"/>
</dbReference>
<proteinExistence type="predicted"/>
<dbReference type="InterPro" id="IPR050863">
    <property type="entry name" value="CenT-Element_Derived"/>
</dbReference>